<evidence type="ECO:0000313" key="2">
    <source>
        <dbReference type="Proteomes" id="UP000488839"/>
    </source>
</evidence>
<sequence>MDAAFRYLKWNDDVVGLVVPDLSVRFAEPRFNTTVGLYTHGQTSWTPDQFLQFLSERIMSPARRDIERLLFRCGLSEYDVFKIADATRAINPRDELWLASTPDASMAEAATEVFDAIFLQRTDAAGDSVDTPEGANVKRYGASQGAYGIVKQRISPLSTDVESEVAASLLAEMLGMPCCRAWRFGDDAVFSAFEYDFTCEYLVHMRRLFDGPRGENELENLLAVRPQYADDLYRMIAFDFITRQDDRHLSNIAVLVTEGGEVFYPLYDNGRSLFYEDTESFARKAAADPRAFATTFGYVGTYWDHARDIAAKGVRFGDLLNLDVDERTVRQLLVEAGFTDYRLEAATEWIANAVECLKSLG</sequence>
<dbReference type="Gene3D" id="1.10.1070.20">
    <property type="match status" value="1"/>
</dbReference>
<organism evidence="1 2">
    <name type="scientific">Adlercreutzia rubneri</name>
    <dbReference type="NCBI Taxonomy" id="2916441"/>
    <lineage>
        <taxon>Bacteria</taxon>
        <taxon>Bacillati</taxon>
        <taxon>Actinomycetota</taxon>
        <taxon>Coriobacteriia</taxon>
        <taxon>Eggerthellales</taxon>
        <taxon>Eggerthellaceae</taxon>
        <taxon>Adlercreutzia</taxon>
    </lineage>
</organism>
<evidence type="ECO:0008006" key="3">
    <source>
        <dbReference type="Google" id="ProtNLM"/>
    </source>
</evidence>
<dbReference type="EMBL" id="WPOO01000004">
    <property type="protein sequence ID" value="MVN58406.1"/>
    <property type="molecule type" value="Genomic_DNA"/>
</dbReference>
<dbReference type="AlphaFoldDB" id="A0A7K1T435"/>
<reference evidence="1 2" key="1">
    <citation type="submission" date="2019-11" db="EMBL/GenBank/DDBJ databases">
        <title>Whole genome shotgun sequencing (WGS) data from Adlercreutzia equolifaciens ResAG-91, Eggerthella lenta MRI-F36, MRI-F37, MRI-F40, ResAG-49, ResAG-88, ResAG-121, ResAG-145, and Gordonibacter sp. ResAG-5, ResAG-26, ResAG-43, ResAG-50, ResAG-59.</title>
        <authorList>
            <person name="Stoll D.A."/>
            <person name="Danylec N."/>
            <person name="Franz C.M.A.P."/>
            <person name="Huch M."/>
        </authorList>
    </citation>
    <scope>NUCLEOTIDE SEQUENCE [LARGE SCALE GENOMIC DNA]</scope>
    <source>
        <strain evidence="1 2">ResAG-91</strain>
    </source>
</reference>
<proteinExistence type="predicted"/>
<gene>
    <name evidence="1" type="ORF">GO707_04075</name>
</gene>
<protein>
    <recommendedName>
        <fullName evidence="3">HipA-like C-terminal domain-containing protein</fullName>
    </recommendedName>
</protein>
<name>A0A7K1T435_9ACTN</name>
<accession>A0A7K1T435</accession>
<evidence type="ECO:0000313" key="1">
    <source>
        <dbReference type="EMBL" id="MVN58406.1"/>
    </source>
</evidence>
<dbReference type="RefSeq" id="WP_157012188.1">
    <property type="nucleotide sequence ID" value="NZ_WPOO01000004.1"/>
</dbReference>
<comment type="caution">
    <text evidence="1">The sequence shown here is derived from an EMBL/GenBank/DDBJ whole genome shotgun (WGS) entry which is preliminary data.</text>
</comment>
<keyword evidence="2" id="KW-1185">Reference proteome</keyword>
<dbReference type="Proteomes" id="UP000488839">
    <property type="component" value="Unassembled WGS sequence"/>
</dbReference>